<evidence type="ECO:0000259" key="11">
    <source>
        <dbReference type="Pfam" id="PF08436"/>
    </source>
</evidence>
<evidence type="ECO:0000256" key="2">
    <source>
        <dbReference type="ARBA" id="ARBA00006825"/>
    </source>
</evidence>
<comment type="caution">
    <text evidence="9">Lacks conserved residue(s) required for the propagation of feature annotation.</text>
</comment>
<keyword evidence="14" id="KW-1185">Reference proteome</keyword>
<dbReference type="PANTHER" id="PTHR30525:SF0">
    <property type="entry name" value="1-DEOXY-D-XYLULOSE 5-PHOSPHATE REDUCTOISOMERASE, CHLOROPLASTIC"/>
    <property type="match status" value="1"/>
</dbReference>
<evidence type="ECO:0000256" key="1">
    <source>
        <dbReference type="ARBA" id="ARBA00005094"/>
    </source>
</evidence>
<sequence>MTDDALPPTRLLLLGSTGSIGVQALEVVVANPGRFTVVGLAAAGHDVGALAAQVRATGAARVAVADPGAADRLRVLLPGTEVLAGPGAATRLVEDTPADVVLNALVGSLGLRPTLAALATGARLALANKESLVAGGPLVTAAAAPGQIVPVDSEHSAMAQCLRGGRASEVARIVLTASGGPFRGWTAAQLEGVTPEQAGAHPTWSMGPMNTLNSASLVNKGLELIETHLLFDVPYDGIDVTVHPQSVVHSMVTFTDGSTLAQASPPDMRLPIALALGWPDRIAGAAAPCDFSTAATWTFEPLDDVVFPAVDLARTAGKGGGCLPAVYNAANEEAAAAFLEGATSFPAIVRTVTDVLSGAGQWSAEPVTVEDVLAAEEWARARARHLLGRAPVSAGREV</sequence>
<feature type="binding site" evidence="9">
    <location>
        <position position="220"/>
    </location>
    <ligand>
        <name>1-deoxy-D-xylulose 5-phosphate</name>
        <dbReference type="ChEBI" id="CHEBI:57792"/>
    </ligand>
</feature>
<keyword evidence="7 9" id="KW-0414">Isoprene biosynthesis</keyword>
<feature type="binding site" evidence="9">
    <location>
        <position position="219"/>
    </location>
    <ligand>
        <name>1-deoxy-D-xylulose 5-phosphate</name>
        <dbReference type="ChEBI" id="CHEBI:57792"/>
    </ligand>
</feature>
<feature type="binding site" evidence="9">
    <location>
        <position position="130"/>
    </location>
    <ligand>
        <name>NADPH</name>
        <dbReference type="ChEBI" id="CHEBI:57783"/>
    </ligand>
</feature>
<comment type="catalytic activity">
    <reaction evidence="8">
        <text>2-C-methyl-D-erythritol 4-phosphate + NADP(+) = 1-deoxy-D-xylulose 5-phosphate + NADPH + H(+)</text>
        <dbReference type="Rhea" id="RHEA:13717"/>
        <dbReference type="ChEBI" id="CHEBI:15378"/>
        <dbReference type="ChEBI" id="CHEBI:57783"/>
        <dbReference type="ChEBI" id="CHEBI:57792"/>
        <dbReference type="ChEBI" id="CHEBI:58262"/>
        <dbReference type="ChEBI" id="CHEBI:58349"/>
        <dbReference type="EC" id="1.1.1.267"/>
    </reaction>
    <physiologicalReaction direction="right-to-left" evidence="8">
        <dbReference type="Rhea" id="RHEA:13719"/>
    </physiologicalReaction>
</comment>
<feature type="binding site" evidence="9">
    <location>
        <position position="201"/>
    </location>
    <ligand>
        <name>1-deoxy-D-xylulose 5-phosphate</name>
        <dbReference type="ChEBI" id="CHEBI:57792"/>
    </ligand>
</feature>
<feature type="binding site" evidence="9">
    <location>
        <position position="18"/>
    </location>
    <ligand>
        <name>NADPH</name>
        <dbReference type="ChEBI" id="CHEBI:57783"/>
    </ligand>
</feature>
<dbReference type="EMBL" id="CP110615">
    <property type="protein sequence ID" value="UZJ25737.1"/>
    <property type="molecule type" value="Genomic_DNA"/>
</dbReference>
<dbReference type="InterPro" id="IPR036291">
    <property type="entry name" value="NAD(P)-bd_dom_sf"/>
</dbReference>
<dbReference type="SUPFAM" id="SSF69055">
    <property type="entry name" value="1-deoxy-D-xylulose-5-phosphate reductoisomerase, C-terminal domain"/>
    <property type="match status" value="1"/>
</dbReference>
<evidence type="ECO:0000256" key="3">
    <source>
        <dbReference type="ARBA" id="ARBA00022723"/>
    </source>
</evidence>
<dbReference type="PANTHER" id="PTHR30525">
    <property type="entry name" value="1-DEOXY-D-XYLULOSE 5-PHOSPHATE REDUCTOISOMERASE"/>
    <property type="match status" value="1"/>
</dbReference>
<accession>A0ABY6P259</accession>
<dbReference type="RefSeq" id="WP_265383841.1">
    <property type="nucleotide sequence ID" value="NZ_CP110615.1"/>
</dbReference>
<feature type="binding site" evidence="9">
    <location>
        <position position="154"/>
    </location>
    <ligand>
        <name>Mn(2+)</name>
        <dbReference type="ChEBI" id="CHEBI:29035"/>
    </ligand>
</feature>
<dbReference type="NCBIfam" id="TIGR00243">
    <property type="entry name" value="Dxr"/>
    <property type="match status" value="1"/>
</dbReference>
<keyword evidence="4 9" id="KW-0521">NADP</keyword>
<dbReference type="Proteomes" id="UP001164965">
    <property type="component" value="Chromosome"/>
</dbReference>
<feature type="binding site" evidence="9">
    <location>
        <position position="223"/>
    </location>
    <ligand>
        <name>Mn(2+)</name>
        <dbReference type="ChEBI" id="CHEBI:29035"/>
    </ligand>
</feature>
<feature type="binding site" evidence="9">
    <location>
        <position position="178"/>
    </location>
    <ligand>
        <name>1-deoxy-D-xylulose 5-phosphate</name>
        <dbReference type="ChEBI" id="CHEBI:57792"/>
    </ligand>
</feature>
<dbReference type="InterPro" id="IPR013512">
    <property type="entry name" value="DXP_reductoisomerase_N"/>
</dbReference>
<proteinExistence type="inferred from homology"/>
<dbReference type="Gene3D" id="1.10.1740.10">
    <property type="match status" value="1"/>
</dbReference>
<keyword evidence="6 9" id="KW-0464">Manganese</keyword>
<feature type="binding site" evidence="9">
    <location>
        <position position="207"/>
    </location>
    <ligand>
        <name>NADPH</name>
        <dbReference type="ChEBI" id="CHEBI:57783"/>
    </ligand>
</feature>
<feature type="binding site" evidence="9">
    <location>
        <position position="223"/>
    </location>
    <ligand>
        <name>1-deoxy-D-xylulose 5-phosphate</name>
        <dbReference type="ChEBI" id="CHEBI:57792"/>
    </ligand>
</feature>
<feature type="binding site" evidence="9">
    <location>
        <position position="154"/>
    </location>
    <ligand>
        <name>1-deoxy-D-xylulose 5-phosphate</name>
        <dbReference type="ChEBI" id="CHEBI:57792"/>
    </ligand>
</feature>
<gene>
    <name evidence="9 13" type="primary">dxr</name>
    <name evidence="13" type="ORF">RHODO2019_04625</name>
</gene>
<evidence type="ECO:0000313" key="14">
    <source>
        <dbReference type="Proteomes" id="UP001164965"/>
    </source>
</evidence>
<dbReference type="Gene3D" id="3.40.50.720">
    <property type="entry name" value="NAD(P)-binding Rossmann-like Domain"/>
    <property type="match status" value="1"/>
</dbReference>
<evidence type="ECO:0000259" key="12">
    <source>
        <dbReference type="Pfam" id="PF13288"/>
    </source>
</evidence>
<feature type="binding site" evidence="9">
    <location>
        <position position="129"/>
    </location>
    <ligand>
        <name>1-deoxy-D-xylulose 5-phosphate</name>
        <dbReference type="ChEBI" id="CHEBI:57792"/>
    </ligand>
</feature>
<dbReference type="SUPFAM" id="SSF55347">
    <property type="entry name" value="Glyceraldehyde-3-phosphate dehydrogenase-like, C-terminal domain"/>
    <property type="match status" value="1"/>
</dbReference>
<dbReference type="Pfam" id="PF02670">
    <property type="entry name" value="DXP_reductoisom"/>
    <property type="match status" value="1"/>
</dbReference>
<comment type="cofactor">
    <cofactor evidence="9">
        <name>Mg(2+)</name>
        <dbReference type="ChEBI" id="CHEBI:18420"/>
    </cofactor>
    <cofactor evidence="9">
        <name>Mn(2+)</name>
        <dbReference type="ChEBI" id="CHEBI:29035"/>
    </cofactor>
</comment>
<reference evidence="13" key="1">
    <citation type="submission" date="2022-10" db="EMBL/GenBank/DDBJ databases">
        <title>Rhodococcus sp.75.</title>
        <authorList>
            <person name="Sun M."/>
        </authorList>
    </citation>
    <scope>NUCLEOTIDE SEQUENCE</scope>
    <source>
        <strain evidence="13">75</strain>
    </source>
</reference>
<name>A0ABY6P259_9NOCA</name>
<evidence type="ECO:0000256" key="5">
    <source>
        <dbReference type="ARBA" id="ARBA00023002"/>
    </source>
</evidence>
<comment type="similarity">
    <text evidence="2 9">Belongs to the DXR family.</text>
</comment>
<feature type="binding site" evidence="9">
    <location>
        <position position="214"/>
    </location>
    <ligand>
        <name>1-deoxy-D-xylulose 5-phosphate</name>
        <dbReference type="ChEBI" id="CHEBI:57792"/>
    </ligand>
</feature>
<comment type="pathway">
    <text evidence="1 9">Isoprenoid biosynthesis; isopentenyl diphosphate biosynthesis via DXP pathway; isopentenyl diphosphate from 1-deoxy-D-xylulose 5-phosphate: step 1/6.</text>
</comment>
<feature type="domain" description="DXP reductoisomerase C-terminal" evidence="12">
    <location>
        <begin position="264"/>
        <end position="381"/>
    </location>
</feature>
<evidence type="ECO:0000256" key="8">
    <source>
        <dbReference type="ARBA" id="ARBA00048543"/>
    </source>
</evidence>
<dbReference type="EC" id="1.1.1.267" evidence="9"/>
<feature type="binding site" evidence="9">
    <location>
        <position position="17"/>
    </location>
    <ligand>
        <name>NADPH</name>
        <dbReference type="ChEBI" id="CHEBI:57783"/>
    </ligand>
</feature>
<evidence type="ECO:0000256" key="9">
    <source>
        <dbReference type="HAMAP-Rule" id="MF_00183"/>
    </source>
</evidence>
<organism evidence="13 14">
    <name type="scientific">Rhodococcus antarcticus</name>
    <dbReference type="NCBI Taxonomy" id="2987751"/>
    <lineage>
        <taxon>Bacteria</taxon>
        <taxon>Bacillati</taxon>
        <taxon>Actinomycetota</taxon>
        <taxon>Actinomycetes</taxon>
        <taxon>Mycobacteriales</taxon>
        <taxon>Nocardiaceae</taxon>
        <taxon>Rhodococcus</taxon>
    </lineage>
</organism>
<dbReference type="Pfam" id="PF08436">
    <property type="entry name" value="DXP_redisom_C"/>
    <property type="match status" value="1"/>
</dbReference>
<evidence type="ECO:0000256" key="6">
    <source>
        <dbReference type="ARBA" id="ARBA00023211"/>
    </source>
</evidence>
<keyword evidence="3 9" id="KW-0479">Metal-binding</keyword>
<feature type="binding site" evidence="9">
    <location>
        <position position="153"/>
    </location>
    <ligand>
        <name>1-deoxy-D-xylulose 5-phosphate</name>
        <dbReference type="ChEBI" id="CHEBI:57792"/>
    </ligand>
</feature>
<feature type="binding site" evidence="9">
    <location>
        <position position="128"/>
    </location>
    <ligand>
        <name>NADPH</name>
        <dbReference type="ChEBI" id="CHEBI:57783"/>
    </ligand>
</feature>
<feature type="binding site" evidence="9">
    <location>
        <position position="20"/>
    </location>
    <ligand>
        <name>NADPH</name>
        <dbReference type="ChEBI" id="CHEBI:57783"/>
    </ligand>
</feature>
<feature type="binding site" evidence="9">
    <location>
        <position position="43"/>
    </location>
    <ligand>
        <name>NADPH</name>
        <dbReference type="ChEBI" id="CHEBI:57783"/>
    </ligand>
</feature>
<dbReference type="Pfam" id="PF13288">
    <property type="entry name" value="DXPR_C"/>
    <property type="match status" value="1"/>
</dbReference>
<evidence type="ECO:0000256" key="7">
    <source>
        <dbReference type="ARBA" id="ARBA00023229"/>
    </source>
</evidence>
<comment type="function">
    <text evidence="9">Catalyzes the NADPH-dependent rearrangement and reduction of 1-deoxy-D-xylulose-5-phosphate (DXP) to 2-C-methyl-D-erythritol 4-phosphate (MEP).</text>
</comment>
<dbReference type="SUPFAM" id="SSF51735">
    <property type="entry name" value="NAD(P)-binding Rossmann-fold domains"/>
    <property type="match status" value="1"/>
</dbReference>
<feature type="binding site" evidence="9">
    <location>
        <position position="152"/>
    </location>
    <ligand>
        <name>Mn(2+)</name>
        <dbReference type="ChEBI" id="CHEBI:29035"/>
    </ligand>
</feature>
<keyword evidence="5 9" id="KW-0560">Oxidoreductase</keyword>
<protein>
    <recommendedName>
        <fullName evidence="9">1-deoxy-D-xylulose 5-phosphate reductoisomerase</fullName>
        <shortName evidence="9">DXP reductoisomerase</shortName>
        <ecNumber evidence="9">1.1.1.267</ecNumber>
    </recommendedName>
    <alternativeName>
        <fullName evidence="9">1-deoxyxylulose-5-phosphate reductoisomerase</fullName>
    </alternativeName>
    <alternativeName>
        <fullName evidence="9">2-C-methyl-D-erythritol 4-phosphate synthase</fullName>
    </alternativeName>
</protein>
<feature type="binding site" evidence="9">
    <location>
        <position position="19"/>
    </location>
    <ligand>
        <name>NADPH</name>
        <dbReference type="ChEBI" id="CHEBI:57783"/>
    </ligand>
</feature>
<dbReference type="InterPro" id="IPR013644">
    <property type="entry name" value="DXP_reductoisomerase_C"/>
</dbReference>
<dbReference type="InterPro" id="IPR026877">
    <property type="entry name" value="DXPR_C"/>
</dbReference>
<dbReference type="GO" id="GO:0030604">
    <property type="term" value="F:1-deoxy-D-xylulose-5-phosphate reductoisomerase activity"/>
    <property type="evidence" value="ECO:0007669"/>
    <property type="project" value="UniProtKB-EC"/>
</dbReference>
<dbReference type="HAMAP" id="MF_00183">
    <property type="entry name" value="DXP_reductoisom"/>
    <property type="match status" value="1"/>
</dbReference>
<feature type="domain" description="1-deoxy-D-xylulose 5-phosphate reductoisomerase N-terminal" evidence="10">
    <location>
        <begin position="12"/>
        <end position="136"/>
    </location>
</feature>
<dbReference type="PIRSF" id="PIRSF006205">
    <property type="entry name" value="Dxp_reductismrs"/>
    <property type="match status" value="1"/>
</dbReference>
<dbReference type="InterPro" id="IPR003821">
    <property type="entry name" value="DXP_reductoisomerase"/>
</dbReference>
<dbReference type="InterPro" id="IPR036169">
    <property type="entry name" value="DXPR_C_sf"/>
</dbReference>
<feature type="domain" description="1-deoxy-D-xylulose 5-phosphate reductoisomerase C-terminal" evidence="11">
    <location>
        <begin position="148"/>
        <end position="231"/>
    </location>
</feature>
<keyword evidence="9" id="KW-0460">Magnesium</keyword>
<evidence type="ECO:0000256" key="4">
    <source>
        <dbReference type="ARBA" id="ARBA00022857"/>
    </source>
</evidence>
<evidence type="ECO:0000259" key="10">
    <source>
        <dbReference type="Pfam" id="PF02670"/>
    </source>
</evidence>
<evidence type="ECO:0000313" key="13">
    <source>
        <dbReference type="EMBL" id="UZJ25737.1"/>
    </source>
</evidence>